<gene>
    <name evidence="1" type="ORF">BKCO1_25000146</name>
</gene>
<protein>
    <submittedName>
        <fullName evidence="1">Uncharacterized protein</fullName>
    </submittedName>
</protein>
<comment type="caution">
    <text evidence="1">The sequence shown here is derived from an EMBL/GenBank/DDBJ whole genome shotgun (WGS) entry which is preliminary data.</text>
</comment>
<dbReference type="GeneID" id="31013514"/>
<keyword evidence="2" id="KW-1185">Reference proteome</keyword>
<dbReference type="RefSeq" id="XP_020130334.1">
    <property type="nucleotide sequence ID" value="XM_020273254.1"/>
</dbReference>
<sequence>MDSTKADTIVVVAHGDQRPGAFSNQNVKIITRSGQPLSFQEAIDYMEGKSSPGEFASSSLGDYYPLSDEDCKGLFHGNVPGEGPQSAVGLVATGSKVKVKNWPIFALRGDGDKKMSFVELCLAAKKEGTNVMILACRVPKDPGEH</sequence>
<evidence type="ECO:0000313" key="1">
    <source>
        <dbReference type="EMBL" id="OJD34074.1"/>
    </source>
</evidence>
<dbReference type="AlphaFoldDB" id="A0A1J9R1F9"/>
<organism evidence="1 2">
    <name type="scientific">Diplodia corticola</name>
    <dbReference type="NCBI Taxonomy" id="236234"/>
    <lineage>
        <taxon>Eukaryota</taxon>
        <taxon>Fungi</taxon>
        <taxon>Dikarya</taxon>
        <taxon>Ascomycota</taxon>
        <taxon>Pezizomycotina</taxon>
        <taxon>Dothideomycetes</taxon>
        <taxon>Dothideomycetes incertae sedis</taxon>
        <taxon>Botryosphaeriales</taxon>
        <taxon>Botryosphaeriaceae</taxon>
        <taxon>Diplodia</taxon>
    </lineage>
</organism>
<reference evidence="1 2" key="1">
    <citation type="submission" date="2016-10" db="EMBL/GenBank/DDBJ databases">
        <title>Proteomics and genomics reveal pathogen-plant mechanisms compatible with a hemibiotrophic lifestyle of Diplodia corticola.</title>
        <authorList>
            <person name="Fernandes I."/>
            <person name="De Jonge R."/>
            <person name="Van De Peer Y."/>
            <person name="Devreese B."/>
            <person name="Alves A."/>
            <person name="Esteves A.C."/>
        </authorList>
    </citation>
    <scope>NUCLEOTIDE SEQUENCE [LARGE SCALE GENOMIC DNA]</scope>
    <source>
        <strain evidence="1 2">CBS 112549</strain>
    </source>
</reference>
<name>A0A1J9R1F9_9PEZI</name>
<proteinExistence type="predicted"/>
<dbReference type="Proteomes" id="UP000183809">
    <property type="component" value="Unassembled WGS sequence"/>
</dbReference>
<dbReference type="EMBL" id="MNUE01000025">
    <property type="protein sequence ID" value="OJD34074.1"/>
    <property type="molecule type" value="Genomic_DNA"/>
</dbReference>
<evidence type="ECO:0000313" key="2">
    <source>
        <dbReference type="Proteomes" id="UP000183809"/>
    </source>
</evidence>
<accession>A0A1J9R1F9</accession>